<dbReference type="OrthoDB" id="7024024at2"/>
<dbReference type="AlphaFoldDB" id="A0A0Q0XTG3"/>
<sequence length="117" mass="12984">MFSGKSVILCGFIAVASTVEATTATQPVSEESIAVSAVAALQICQERNPERGLTLERLVSDTTFSEERRSVFRKVYADPAYKKEISTMKAFLLEPPLTHVLRDICENLRKTSPDGYR</sequence>
<reference evidence="2 3" key="1">
    <citation type="submission" date="2015-10" db="EMBL/GenBank/DDBJ databases">
        <title>Pseudomonas helleri sp. nov. and Pseudomonas weihenstephanensis sp. nov., isolated from raw cows milk.</title>
        <authorList>
            <person name="Von Neubeck M."/>
            <person name="Huptas C."/>
            <person name="Wenning M."/>
            <person name="Scherer S."/>
        </authorList>
    </citation>
    <scope>NUCLEOTIDE SEQUENCE [LARGE SCALE GENOMIC DNA]</scope>
    <source>
        <strain evidence="2 3">BSTT44</strain>
    </source>
</reference>
<accession>A0A0Q0XTG3</accession>
<keyword evidence="1" id="KW-0732">Signal</keyword>
<feature type="signal peptide" evidence="1">
    <location>
        <begin position="1"/>
        <end position="21"/>
    </location>
</feature>
<dbReference type="RefSeq" id="WP_055103007.1">
    <property type="nucleotide sequence ID" value="NZ_LLWH01000165.1"/>
</dbReference>
<organism evidence="2 3">
    <name type="scientific">Pseudomonas endophytica</name>
    <dbReference type="NCBI Taxonomy" id="1563157"/>
    <lineage>
        <taxon>Bacteria</taxon>
        <taxon>Pseudomonadati</taxon>
        <taxon>Pseudomonadota</taxon>
        <taxon>Gammaproteobacteria</taxon>
        <taxon>Pseudomonadales</taxon>
        <taxon>Pseudomonadaceae</taxon>
        <taxon>Pseudomonas</taxon>
    </lineage>
</organism>
<comment type="caution">
    <text evidence="2">The sequence shown here is derived from an EMBL/GenBank/DDBJ whole genome shotgun (WGS) entry which is preliminary data.</text>
</comment>
<feature type="chain" id="PRO_5006186773" evidence="1">
    <location>
        <begin position="22"/>
        <end position="117"/>
    </location>
</feature>
<dbReference type="EMBL" id="LLWH01000165">
    <property type="protein sequence ID" value="KQB53598.1"/>
    <property type="molecule type" value="Genomic_DNA"/>
</dbReference>
<name>A0A0Q0XTG3_9PSED</name>
<gene>
    <name evidence="2" type="ORF">AQS70_02270</name>
</gene>
<keyword evidence="3" id="KW-1185">Reference proteome</keyword>
<proteinExistence type="predicted"/>
<protein>
    <submittedName>
        <fullName evidence="2">Uncharacterized protein</fullName>
    </submittedName>
</protein>
<evidence type="ECO:0000256" key="1">
    <source>
        <dbReference type="SAM" id="SignalP"/>
    </source>
</evidence>
<evidence type="ECO:0000313" key="2">
    <source>
        <dbReference type="EMBL" id="KQB53598.1"/>
    </source>
</evidence>
<dbReference type="Proteomes" id="UP000050342">
    <property type="component" value="Unassembled WGS sequence"/>
</dbReference>
<evidence type="ECO:0000313" key="3">
    <source>
        <dbReference type="Proteomes" id="UP000050342"/>
    </source>
</evidence>